<accession>A0A0H0XQT9</accession>
<feature type="transmembrane region" description="Helical" evidence="1">
    <location>
        <begin position="158"/>
        <end position="176"/>
    </location>
</feature>
<reference evidence="2" key="1">
    <citation type="submission" date="2015-04" db="EMBL/GenBank/DDBJ databases">
        <title>The draft genome sequence of Erythrobacter marinus HWDM-33.</title>
        <authorList>
            <person name="Zhuang L."/>
            <person name="Liu Y."/>
            <person name="Shao Z."/>
        </authorList>
    </citation>
    <scope>NUCLEOTIDE SEQUENCE [LARGE SCALE GENOMIC DNA]</scope>
    <source>
        <strain evidence="2">HWDM-33</strain>
    </source>
</reference>
<feature type="transmembrane region" description="Helical" evidence="1">
    <location>
        <begin position="64"/>
        <end position="88"/>
    </location>
</feature>
<keyword evidence="1" id="KW-1133">Transmembrane helix</keyword>
<keyword evidence="1" id="KW-0812">Transmembrane</keyword>
<keyword evidence="3" id="KW-1185">Reference proteome</keyword>
<dbReference type="OrthoDB" id="7540170at2"/>
<organism evidence="2 3">
    <name type="scientific">Aurantiacibacter marinus</name>
    <dbReference type="NCBI Taxonomy" id="874156"/>
    <lineage>
        <taxon>Bacteria</taxon>
        <taxon>Pseudomonadati</taxon>
        <taxon>Pseudomonadota</taxon>
        <taxon>Alphaproteobacteria</taxon>
        <taxon>Sphingomonadales</taxon>
        <taxon>Erythrobacteraceae</taxon>
        <taxon>Aurantiacibacter</taxon>
    </lineage>
</organism>
<comment type="caution">
    <text evidence="2">The sequence shown here is derived from an EMBL/GenBank/DDBJ whole genome shotgun (WGS) entry which is preliminary data.</text>
</comment>
<keyword evidence="1" id="KW-0472">Membrane</keyword>
<evidence type="ECO:0000313" key="2">
    <source>
        <dbReference type="EMBL" id="KLI64346.1"/>
    </source>
</evidence>
<evidence type="ECO:0000313" key="3">
    <source>
        <dbReference type="Proteomes" id="UP000053455"/>
    </source>
</evidence>
<proteinExistence type="predicted"/>
<name>A0A0H0XQT9_9SPHN</name>
<protein>
    <submittedName>
        <fullName evidence="2">Uncharacterized protein</fullName>
    </submittedName>
</protein>
<dbReference type="RefSeq" id="WP_047092208.1">
    <property type="nucleotide sequence ID" value="NZ_LBHU01000001.1"/>
</dbReference>
<sequence length="203" mass="22227">MATVFALSAIVGFAPNSISIITGTKENPPLLIHMHAAAMSLWMVLLVAQSALASRGQMQAHMKLGVASMVLAPIVILLMLVIALPAFFSSEVPLAVQLLQSKRIAFFGGCIGAAIWLRKSGPEAHKRLMFIGSFAVLDAAFFRMTFLPDWGLDRATTIGHLYMTALLIPFLIHDLMRSGRIHIVFWITVPLLLALHFSVAHLW</sequence>
<dbReference type="AlphaFoldDB" id="A0A0H0XQT9"/>
<feature type="transmembrane region" description="Helical" evidence="1">
    <location>
        <begin position="128"/>
        <end position="146"/>
    </location>
</feature>
<feature type="transmembrane region" description="Helical" evidence="1">
    <location>
        <begin position="29"/>
        <end position="52"/>
    </location>
</feature>
<dbReference type="Proteomes" id="UP000053455">
    <property type="component" value="Unassembled WGS sequence"/>
</dbReference>
<dbReference type="EMBL" id="LBHU01000001">
    <property type="protein sequence ID" value="KLI64346.1"/>
    <property type="molecule type" value="Genomic_DNA"/>
</dbReference>
<evidence type="ECO:0000256" key="1">
    <source>
        <dbReference type="SAM" id="Phobius"/>
    </source>
</evidence>
<dbReference type="PATRIC" id="fig|874156.12.peg.327"/>
<feature type="transmembrane region" description="Helical" evidence="1">
    <location>
        <begin position="94"/>
        <end position="116"/>
    </location>
</feature>
<gene>
    <name evidence="2" type="ORF">AAV99_01585</name>
</gene>
<feature type="transmembrane region" description="Helical" evidence="1">
    <location>
        <begin position="183"/>
        <end position="202"/>
    </location>
</feature>